<accession>A0ABU1IW85</accession>
<evidence type="ECO:0000256" key="2">
    <source>
        <dbReference type="ARBA" id="ARBA00022654"/>
    </source>
</evidence>
<dbReference type="Proteomes" id="UP001185028">
    <property type="component" value="Unassembled WGS sequence"/>
</dbReference>
<proteinExistence type="predicted"/>
<keyword evidence="4 8" id="KW-0812">Transmembrane</keyword>
<dbReference type="EMBL" id="JAVDQH010000004">
    <property type="protein sequence ID" value="MDR6243521.1"/>
    <property type="molecule type" value="Genomic_DNA"/>
</dbReference>
<organism evidence="9 10">
    <name type="scientific">Paenibacillus hunanensis</name>
    <dbReference type="NCBI Taxonomy" id="539262"/>
    <lineage>
        <taxon>Bacteria</taxon>
        <taxon>Bacillati</taxon>
        <taxon>Bacillota</taxon>
        <taxon>Bacilli</taxon>
        <taxon>Bacillales</taxon>
        <taxon>Paenibacillaceae</taxon>
        <taxon>Paenibacillus</taxon>
    </lineage>
</organism>
<dbReference type="Pfam" id="PF04647">
    <property type="entry name" value="AgrB"/>
    <property type="match status" value="1"/>
</dbReference>
<dbReference type="InterPro" id="IPR006741">
    <property type="entry name" value="AgrB"/>
</dbReference>
<reference evidence="9 10" key="1">
    <citation type="submission" date="2023-07" db="EMBL/GenBank/DDBJ databases">
        <title>Genomic Encyclopedia of Type Strains, Phase IV (KMG-IV): sequencing the most valuable type-strain genomes for metagenomic binning, comparative biology and taxonomic classification.</title>
        <authorList>
            <person name="Goeker M."/>
        </authorList>
    </citation>
    <scope>NUCLEOTIDE SEQUENCE [LARGE SCALE GENOMIC DNA]</scope>
    <source>
        <strain evidence="9 10">DSM 22170</strain>
    </source>
</reference>
<keyword evidence="5" id="KW-0378">Hydrolase</keyword>
<evidence type="ECO:0000313" key="9">
    <source>
        <dbReference type="EMBL" id="MDR6243521.1"/>
    </source>
</evidence>
<feature type="transmembrane region" description="Helical" evidence="8">
    <location>
        <begin position="104"/>
        <end position="125"/>
    </location>
</feature>
<evidence type="ECO:0000256" key="1">
    <source>
        <dbReference type="ARBA" id="ARBA00022475"/>
    </source>
</evidence>
<name>A0ABU1IW85_9BACL</name>
<evidence type="ECO:0000256" key="7">
    <source>
        <dbReference type="ARBA" id="ARBA00023136"/>
    </source>
</evidence>
<keyword evidence="1" id="KW-1003">Cell membrane</keyword>
<evidence type="ECO:0000256" key="6">
    <source>
        <dbReference type="ARBA" id="ARBA00022989"/>
    </source>
</evidence>
<keyword evidence="2" id="KW-0673">Quorum sensing</keyword>
<protein>
    <submittedName>
        <fullName evidence="9">Accessory gene regulator B</fullName>
    </submittedName>
</protein>
<feature type="transmembrane region" description="Helical" evidence="8">
    <location>
        <begin position="146"/>
        <end position="168"/>
    </location>
</feature>
<keyword evidence="6 8" id="KW-1133">Transmembrane helix</keyword>
<keyword evidence="3" id="KW-0645">Protease</keyword>
<evidence type="ECO:0000256" key="8">
    <source>
        <dbReference type="SAM" id="Phobius"/>
    </source>
</evidence>
<feature type="transmembrane region" description="Helical" evidence="8">
    <location>
        <begin position="37"/>
        <end position="67"/>
    </location>
</feature>
<gene>
    <name evidence="9" type="ORF">JOC58_001408</name>
</gene>
<evidence type="ECO:0000256" key="5">
    <source>
        <dbReference type="ARBA" id="ARBA00022801"/>
    </source>
</evidence>
<evidence type="ECO:0000256" key="3">
    <source>
        <dbReference type="ARBA" id="ARBA00022670"/>
    </source>
</evidence>
<evidence type="ECO:0000313" key="10">
    <source>
        <dbReference type="Proteomes" id="UP001185028"/>
    </source>
</evidence>
<keyword evidence="10" id="KW-1185">Reference proteome</keyword>
<comment type="caution">
    <text evidence="9">The sequence shown here is derived from an EMBL/GenBank/DDBJ whole genome shotgun (WGS) entry which is preliminary data.</text>
</comment>
<sequence length="189" mass="21417">MITMASSRLAKQLKRYDEDDEYDIEVLEWQIGIYLNYLFTFLFTLLLGLILNNLIEAFLSMISFIAIRKFSGGVHLRSLTLCAIVSAGLFSSLPFIHIGTGTLMFINIFNCIVFILMSPNIFENLNTSLIDPYRKFISILIVSSNLLIGSELLALTFFAQGLLIMPFWKGGGKSFEKRTCSQDSEFHQS</sequence>
<evidence type="ECO:0000256" key="4">
    <source>
        <dbReference type="ARBA" id="ARBA00022692"/>
    </source>
</evidence>
<feature type="transmembrane region" description="Helical" evidence="8">
    <location>
        <begin position="79"/>
        <end position="98"/>
    </location>
</feature>
<dbReference type="SMART" id="SM00793">
    <property type="entry name" value="AgrB"/>
    <property type="match status" value="1"/>
</dbReference>
<keyword evidence="7 8" id="KW-0472">Membrane</keyword>